<organism evidence="6 7">
    <name type="scientific">Streptococcus parasanguinis FW213</name>
    <dbReference type="NCBI Taxonomy" id="1114965"/>
    <lineage>
        <taxon>Bacteria</taxon>
        <taxon>Bacillati</taxon>
        <taxon>Bacillota</taxon>
        <taxon>Bacilli</taxon>
        <taxon>Lactobacillales</taxon>
        <taxon>Streptococcaceae</taxon>
        <taxon>Streptococcus</taxon>
    </lineage>
</organism>
<dbReference type="HOGENOM" id="CLU_094875_3_2_9"/>
<proteinExistence type="inferred from homology"/>
<dbReference type="KEGG" id="scf:Spaf_1445"/>
<dbReference type="GO" id="GO:0016829">
    <property type="term" value="F:lyase activity"/>
    <property type="evidence" value="ECO:0007669"/>
    <property type="project" value="UniProtKB-KW"/>
</dbReference>
<gene>
    <name evidence="6" type="primary">ebsC</name>
    <name evidence="6" type="ORF">Spaf_1445</name>
</gene>
<dbReference type="PANTHER" id="PTHR30411">
    <property type="entry name" value="CYTOPLASMIC PROTEIN"/>
    <property type="match status" value="1"/>
</dbReference>
<dbReference type="PANTHER" id="PTHR30411:SF0">
    <property type="entry name" value="CYS-TRNA(PRO)_CYS-TRNA(CYS) DEACYLASE YBAK"/>
    <property type="match status" value="1"/>
</dbReference>
<dbReference type="STRING" id="1114965.Spaf_1445"/>
<dbReference type="eggNOG" id="COG2606">
    <property type="taxonomic scope" value="Bacteria"/>
</dbReference>
<dbReference type="InterPro" id="IPR004369">
    <property type="entry name" value="Prolyl-tRNA_editing_YbaK/EbsC"/>
</dbReference>
<dbReference type="EC" id="4.2.-.-" evidence="4"/>
<dbReference type="CDD" id="cd00002">
    <property type="entry name" value="YbaK_deacylase"/>
    <property type="match status" value="1"/>
</dbReference>
<evidence type="ECO:0000259" key="5">
    <source>
        <dbReference type="Pfam" id="PF04073"/>
    </source>
</evidence>
<dbReference type="EMBL" id="CP003122">
    <property type="protein sequence ID" value="AFJ26417.1"/>
    <property type="molecule type" value="Genomic_DNA"/>
</dbReference>
<sequence length="147" mass="16112">MVEQILTKAKIEHIGLQINALEGILPEEIDRSTIFKTLALKGDKTGPVIGIIPITEHLSEKKLAKLSGNKKVAMIPQKDLEKTTGYIHGANNPVGIRQKHPFPIFIDESALQLETMIVSAGEIGHSIQIKPQLLADFVKATFADILE</sequence>
<dbReference type="PATRIC" id="fig|1114965.3.peg.1388"/>
<evidence type="ECO:0000256" key="4">
    <source>
        <dbReference type="PIRNR" id="PIRNR006181"/>
    </source>
</evidence>
<reference evidence="6 7" key="1">
    <citation type="journal article" date="2012" name="PLoS ONE">
        <title>Complete Genome and Transcriptomes of Streptococcus parasanguinis FW213: Phylogenic Relations and Potential Virulence Mechanisms.</title>
        <authorList>
            <person name="Geng J."/>
            <person name="Chiu C.H."/>
            <person name="Tang P."/>
            <person name="Chen Y."/>
            <person name="Shieh H.R."/>
            <person name="Hu S."/>
            <person name="Chen Y.Y."/>
        </authorList>
    </citation>
    <scope>NUCLEOTIDE SEQUENCE [LARGE SCALE GENOMIC DNA]</scope>
    <source>
        <strain evidence="6 7">FW213</strain>
    </source>
</reference>
<dbReference type="GO" id="GO:0006412">
    <property type="term" value="P:translation"/>
    <property type="evidence" value="ECO:0007669"/>
    <property type="project" value="UniProtKB-KW"/>
</dbReference>
<dbReference type="InterPro" id="IPR007214">
    <property type="entry name" value="YbaK/aa-tRNA-synth-assoc-dom"/>
</dbReference>
<dbReference type="Gene3D" id="3.90.960.10">
    <property type="entry name" value="YbaK/aminoacyl-tRNA synthetase-associated domain"/>
    <property type="match status" value="1"/>
</dbReference>
<dbReference type="PaxDb" id="1114965-Spaf_1445"/>
<dbReference type="AlphaFoldDB" id="I1ZMZ3"/>
<evidence type="ECO:0000313" key="7">
    <source>
        <dbReference type="Proteomes" id="UP000002865"/>
    </source>
</evidence>
<evidence type="ECO:0000256" key="2">
    <source>
        <dbReference type="ARBA" id="ARBA00022917"/>
    </source>
</evidence>
<protein>
    <recommendedName>
        <fullName evidence="4">Cys-tRNA(Pro)/Cys-tRNA(Cys) deacylase</fullName>
        <ecNumber evidence="4">4.2.-.-</ecNumber>
    </recommendedName>
</protein>
<evidence type="ECO:0000256" key="3">
    <source>
        <dbReference type="ARBA" id="ARBA00023239"/>
    </source>
</evidence>
<dbReference type="PIRSF" id="PIRSF006181">
    <property type="entry name" value="EbsC_YbaK"/>
    <property type="match status" value="1"/>
</dbReference>
<dbReference type="SUPFAM" id="SSF55826">
    <property type="entry name" value="YbaK/ProRS associated domain"/>
    <property type="match status" value="1"/>
</dbReference>
<dbReference type="Pfam" id="PF04073">
    <property type="entry name" value="tRNA_edit"/>
    <property type="match status" value="1"/>
</dbReference>
<comment type="similarity">
    <text evidence="1 4">Belongs to the prolyl-tRNA editing family. YbaK/EbsC subfamily.</text>
</comment>
<dbReference type="GO" id="GO:0002161">
    <property type="term" value="F:aminoacyl-tRNA deacylase activity"/>
    <property type="evidence" value="ECO:0007669"/>
    <property type="project" value="InterPro"/>
</dbReference>
<keyword evidence="2 4" id="KW-0648">Protein biosynthesis</keyword>
<name>I1ZMZ3_STRPA</name>
<accession>I1ZMZ3</accession>
<feature type="domain" description="YbaK/aminoacyl-tRNA synthetase-associated" evidence="5">
    <location>
        <begin position="29"/>
        <end position="137"/>
    </location>
</feature>
<keyword evidence="3 4" id="KW-0456">Lyase</keyword>
<dbReference type="InterPro" id="IPR036754">
    <property type="entry name" value="YbaK/aa-tRNA-synt-asso_dom_sf"/>
</dbReference>
<dbReference type="Proteomes" id="UP000002865">
    <property type="component" value="Chromosome"/>
</dbReference>
<evidence type="ECO:0000256" key="1">
    <source>
        <dbReference type="ARBA" id="ARBA00009798"/>
    </source>
</evidence>
<evidence type="ECO:0000313" key="6">
    <source>
        <dbReference type="EMBL" id="AFJ26417.1"/>
    </source>
</evidence>